<comment type="caution">
    <text evidence="17">The sequence shown here is derived from an EMBL/GenBank/DDBJ whole genome shotgun (WGS) entry which is preliminary data.</text>
</comment>
<feature type="compositionally biased region" description="Basic residues" evidence="15">
    <location>
        <begin position="232"/>
        <end position="242"/>
    </location>
</feature>
<dbReference type="Gene3D" id="3.30.70.330">
    <property type="match status" value="1"/>
</dbReference>
<feature type="compositionally biased region" description="Basic and acidic residues" evidence="15">
    <location>
        <begin position="584"/>
        <end position="601"/>
    </location>
</feature>
<keyword evidence="8" id="KW-0949">S-adenosyl-L-methionine</keyword>
<feature type="region of interest" description="Disordered" evidence="15">
    <location>
        <begin position="989"/>
        <end position="1009"/>
    </location>
</feature>
<gene>
    <name evidence="17" type="ORF">GP486_007286</name>
</gene>
<dbReference type="PANTHER" id="PTHR45814">
    <property type="entry name" value="HISTONE-LYSINE N-METHYLTRANSFERASE SETD1"/>
    <property type="match status" value="1"/>
</dbReference>
<feature type="compositionally biased region" description="Basic and acidic residues" evidence="15">
    <location>
        <begin position="661"/>
        <end position="671"/>
    </location>
</feature>
<dbReference type="GO" id="GO:0140999">
    <property type="term" value="F:histone H3K4 trimethyltransferase activity"/>
    <property type="evidence" value="ECO:0007669"/>
    <property type="project" value="UniProtKB-EC"/>
</dbReference>
<dbReference type="InterPro" id="IPR046341">
    <property type="entry name" value="SET_dom_sf"/>
</dbReference>
<dbReference type="InterPro" id="IPR024636">
    <property type="entry name" value="SET_assoc"/>
</dbReference>
<feature type="region of interest" description="Disordered" evidence="15">
    <location>
        <begin position="406"/>
        <end position="439"/>
    </location>
</feature>
<feature type="compositionally biased region" description="Basic and acidic residues" evidence="15">
    <location>
        <begin position="765"/>
        <end position="781"/>
    </location>
</feature>
<feature type="compositionally biased region" description="Acidic residues" evidence="15">
    <location>
        <begin position="833"/>
        <end position="844"/>
    </location>
</feature>
<dbReference type="PROSITE" id="PS51572">
    <property type="entry name" value="SAM_MT43_1"/>
    <property type="match status" value="1"/>
</dbReference>
<feature type="compositionally biased region" description="Pro residues" evidence="15">
    <location>
        <begin position="1"/>
        <end position="14"/>
    </location>
</feature>
<dbReference type="Pfam" id="PF00856">
    <property type="entry name" value="SET"/>
    <property type="match status" value="1"/>
</dbReference>
<evidence type="ECO:0000256" key="13">
    <source>
        <dbReference type="ARBA" id="ARBA00044515"/>
    </source>
</evidence>
<feature type="region of interest" description="Disordered" evidence="15">
    <location>
        <begin position="215"/>
        <end position="285"/>
    </location>
</feature>
<dbReference type="PIRSF" id="PIRSF037104">
    <property type="entry name" value="Histone_H3-K4_mtfrase_Set1_fun"/>
    <property type="match status" value="1"/>
</dbReference>
<evidence type="ECO:0000256" key="15">
    <source>
        <dbReference type="SAM" id="MobiDB-lite"/>
    </source>
</evidence>
<dbReference type="InterPro" id="IPR024657">
    <property type="entry name" value="COMPASS_Set1_N-SET"/>
</dbReference>
<accession>A0A9P8IC56</accession>
<proteinExistence type="predicted"/>
<dbReference type="Pfam" id="PF11767">
    <property type="entry name" value="SET_assoc"/>
    <property type="match status" value="1"/>
</dbReference>
<evidence type="ECO:0000256" key="4">
    <source>
        <dbReference type="ARBA" id="ARBA00015839"/>
    </source>
</evidence>
<feature type="region of interest" description="Disordered" evidence="15">
    <location>
        <begin position="156"/>
        <end position="184"/>
    </location>
</feature>
<evidence type="ECO:0000256" key="2">
    <source>
        <dbReference type="ARBA" id="ARBA00004286"/>
    </source>
</evidence>
<dbReference type="InterPro" id="IPR017111">
    <property type="entry name" value="Set1_fungi"/>
</dbReference>
<keyword evidence="18" id="KW-1185">Reference proteome</keyword>
<evidence type="ECO:0000256" key="5">
    <source>
        <dbReference type="ARBA" id="ARBA00022454"/>
    </source>
</evidence>
<comment type="catalytic activity">
    <reaction evidence="14">
        <text>L-lysyl(4)-[histone H3] + 3 S-adenosyl-L-methionine = N(6),N(6),N(6)-trimethyl-L-lysyl(4)-[histone H3] + 3 S-adenosyl-L-homocysteine + 3 H(+)</text>
        <dbReference type="Rhea" id="RHEA:60260"/>
        <dbReference type="Rhea" id="RHEA-COMP:15537"/>
        <dbReference type="Rhea" id="RHEA-COMP:15547"/>
        <dbReference type="ChEBI" id="CHEBI:15378"/>
        <dbReference type="ChEBI" id="CHEBI:29969"/>
        <dbReference type="ChEBI" id="CHEBI:57856"/>
        <dbReference type="ChEBI" id="CHEBI:59789"/>
        <dbReference type="ChEBI" id="CHEBI:61961"/>
        <dbReference type="EC" id="2.1.1.354"/>
    </reaction>
</comment>
<feature type="domain" description="SET" evidence="16">
    <location>
        <begin position="1065"/>
        <end position="1173"/>
    </location>
</feature>
<dbReference type="GO" id="GO:0032259">
    <property type="term" value="P:methylation"/>
    <property type="evidence" value="ECO:0007669"/>
    <property type="project" value="UniProtKB-KW"/>
</dbReference>
<keyword evidence="6" id="KW-0489">Methyltransferase</keyword>
<dbReference type="SUPFAM" id="SSF54928">
    <property type="entry name" value="RNA-binding domain, RBD"/>
    <property type="match status" value="1"/>
</dbReference>
<evidence type="ECO:0000256" key="6">
    <source>
        <dbReference type="ARBA" id="ARBA00022603"/>
    </source>
</evidence>
<feature type="region of interest" description="Disordered" evidence="15">
    <location>
        <begin position="823"/>
        <end position="879"/>
    </location>
</feature>
<dbReference type="EMBL" id="JAGHQM010001981">
    <property type="protein sequence ID" value="KAH0551499.1"/>
    <property type="molecule type" value="Genomic_DNA"/>
</dbReference>
<dbReference type="SMART" id="SM01291">
    <property type="entry name" value="N-SET"/>
    <property type="match status" value="1"/>
</dbReference>
<dbReference type="Gene3D" id="2.170.270.10">
    <property type="entry name" value="SET domain"/>
    <property type="match status" value="1"/>
</dbReference>
<feature type="compositionally biased region" description="Basic and acidic residues" evidence="15">
    <location>
        <begin position="845"/>
        <end position="856"/>
    </location>
</feature>
<dbReference type="InterPro" id="IPR044570">
    <property type="entry name" value="Set1-like"/>
</dbReference>
<evidence type="ECO:0000313" key="17">
    <source>
        <dbReference type="EMBL" id="KAH0551499.1"/>
    </source>
</evidence>
<keyword evidence="10" id="KW-0539">Nucleus</keyword>
<evidence type="ECO:0000256" key="1">
    <source>
        <dbReference type="ARBA" id="ARBA00004123"/>
    </source>
</evidence>
<keyword evidence="5" id="KW-0158">Chromosome</keyword>
<comment type="subunit">
    <text evidence="13">Component of the Set1C/COMPASS complex.</text>
</comment>
<dbReference type="GO" id="GO:0003676">
    <property type="term" value="F:nucleic acid binding"/>
    <property type="evidence" value="ECO:0007669"/>
    <property type="project" value="InterPro"/>
</dbReference>
<dbReference type="InterPro" id="IPR035979">
    <property type="entry name" value="RBD_domain_sf"/>
</dbReference>
<keyword evidence="7" id="KW-0808">Transferase</keyword>
<organism evidence="17 18">
    <name type="scientific">Trichoglossum hirsutum</name>
    <dbReference type="NCBI Taxonomy" id="265104"/>
    <lineage>
        <taxon>Eukaryota</taxon>
        <taxon>Fungi</taxon>
        <taxon>Dikarya</taxon>
        <taxon>Ascomycota</taxon>
        <taxon>Pezizomycotina</taxon>
        <taxon>Geoglossomycetes</taxon>
        <taxon>Geoglossales</taxon>
        <taxon>Geoglossaceae</taxon>
        <taxon>Trichoglossum</taxon>
    </lineage>
</organism>
<dbReference type="Pfam" id="PF11764">
    <property type="entry name" value="N-SET"/>
    <property type="match status" value="1"/>
</dbReference>
<dbReference type="InterPro" id="IPR001214">
    <property type="entry name" value="SET_dom"/>
</dbReference>
<feature type="compositionally biased region" description="Basic and acidic residues" evidence="15">
    <location>
        <begin position="989"/>
        <end position="1004"/>
    </location>
</feature>
<keyword evidence="9" id="KW-0156">Chromatin regulator</keyword>
<feature type="non-terminal residue" evidence="17">
    <location>
        <position position="1"/>
    </location>
</feature>
<evidence type="ECO:0000259" key="16">
    <source>
        <dbReference type="PROSITE" id="PS50280"/>
    </source>
</evidence>
<dbReference type="SUPFAM" id="SSF82199">
    <property type="entry name" value="SET domain"/>
    <property type="match status" value="1"/>
</dbReference>
<protein>
    <recommendedName>
        <fullName evidence="4">Histone-lysine N-methyltransferase, H3 lysine-4 specific</fullName>
        <ecNumber evidence="3">2.1.1.354</ecNumber>
    </recommendedName>
    <alternativeName>
        <fullName evidence="11">SET domain-containing protein 1</fullName>
    </alternativeName>
</protein>
<name>A0A9P8IC56_9PEZI</name>
<evidence type="ECO:0000256" key="9">
    <source>
        <dbReference type="ARBA" id="ARBA00022853"/>
    </source>
</evidence>
<comment type="subcellular location">
    <subcellularLocation>
        <location evidence="2">Chromosome</location>
    </subcellularLocation>
    <subcellularLocation>
        <location evidence="1">Nucleus</location>
    </subcellularLocation>
</comment>
<evidence type="ECO:0000256" key="14">
    <source>
        <dbReference type="ARBA" id="ARBA00047571"/>
    </source>
</evidence>
<dbReference type="SMART" id="SM00317">
    <property type="entry name" value="SET"/>
    <property type="match status" value="1"/>
</dbReference>
<feature type="compositionally biased region" description="Basic and acidic residues" evidence="15">
    <location>
        <begin position="215"/>
        <end position="231"/>
    </location>
</feature>
<sequence>MTPLHTPLPLPPPRQTARPEGKVVKGCKITYDPDLDRTATSKERKKRTPIYRNFGEKDDEELASDPRLRLLDHNRCGAGKQRYRVALYSFKPYAYDPKTSIGPGPPTQVVVIGFNPLTPTSGIVALFASYGEIAETSNKLDPETGSYLGVCSIRYKDSRPTRGGGPPISAAHSAKRAVKEGSGQRIGTETVRVLFDRDGRRCRRLIEELVAKRKKGDEMRETPLEKPAAQEHHHHHHQHHHPPPPPPPTSRTAAPQPPPQAPKGPSGKPPLPPLLPPPSLAAPRQDAHWIPTRPSASSLIQTKPVLEQIKRDPYIFIAKCYVPVLGTTIAHLKKRLKAHDLTDVMADSTGYYVIFDNSRRGELAAEKCYRECHMHALFNYVMNMECQPYGNPNYERSPSPERLLAEQREREAEDKRRKARELELEEEKRQRAKDVDPSREAMESIRQEIKEFLLKDVRSKIAAQTLYDYLDPDRHAAKRRKLGLTEKDRLPGIHVDRADDTLSVGTPDSRAEFSAPERRPLFSSALNITALPRIRKISGAAAGARRGFADPFGARKRAAPKKVDVRPLHHRLHRYHSEDEDSDDERRSSLTRDTEDQDSRPLSRMSIASDESDDDESGFPSSSSITRPSEIKDAPLLLLPDDDVDEPPPPPLHLLLPSEARVGEAESRSEALHVTITDPADAATQRKRKRPSKIVSARKRLKENDVCQTEEDEPELAAQMVMMDDARMDHASSPLNTVSFLDDGDEGDDDDEDDDGHHHHHHHVDPHDKEESRTPDHHHLETTTVKPKVRRKSRMTKKKKSKLQVFQERELKKQLERQKLEAILAEREPGVPGEEEEEEEEEEERGVKGVTERPAIEGEEVEEEPARAEVEWGVSTEAPRRTVEDDEDIILDLDGWQNLVKDDEDLRFLREVLKDEPAADVGNVSAWAWKQKEIKALNRGGERGVIRTETVVEGYYVPNASGSARTEGFKKILESEKSKYLPHRIKVQKAREEREAKAKNDKDTPSSAAAEAAKAAAAAKLNSKSTSRSTRVNNRRLVADINAQKHVLSGDADVLRFNQLKKRKKPVKFARSAIHNWGLYAMENISANDMIIEYVGEKVRQQVADMRERRYLKSGIGSSYLFRIDEGTVIDATKRGGIARFINHSCTPNCTAKIIKVEGSKRIVIYALRDIMQ</sequence>
<feature type="compositionally biased region" description="Basic residues" evidence="15">
    <location>
        <begin position="787"/>
        <end position="802"/>
    </location>
</feature>
<evidence type="ECO:0000256" key="11">
    <source>
        <dbReference type="ARBA" id="ARBA00030093"/>
    </source>
</evidence>
<feature type="region of interest" description="Disordered" evidence="15">
    <location>
        <begin position="553"/>
        <end position="805"/>
    </location>
</feature>
<evidence type="ECO:0000256" key="12">
    <source>
        <dbReference type="ARBA" id="ARBA00044492"/>
    </source>
</evidence>
<feature type="region of interest" description="Disordered" evidence="15">
    <location>
        <begin position="1"/>
        <end position="48"/>
    </location>
</feature>
<dbReference type="PANTHER" id="PTHR45814:SF2">
    <property type="entry name" value="HISTONE-LYSINE N-METHYLTRANSFERASE SETD1"/>
    <property type="match status" value="1"/>
</dbReference>
<reference evidence="17" key="1">
    <citation type="submission" date="2021-03" db="EMBL/GenBank/DDBJ databases">
        <title>Comparative genomics and phylogenomic investigation of the class Geoglossomycetes provide insights into ecological specialization and systematics.</title>
        <authorList>
            <person name="Melie T."/>
            <person name="Pirro S."/>
            <person name="Miller A.N."/>
            <person name="Quandt A."/>
        </authorList>
    </citation>
    <scope>NUCLEOTIDE SEQUENCE</scope>
    <source>
        <strain evidence="17">CAQ_001_2017</strain>
    </source>
</reference>
<feature type="compositionally biased region" description="Acidic residues" evidence="15">
    <location>
        <begin position="742"/>
        <end position="754"/>
    </location>
</feature>
<comment type="function">
    <text evidence="12">Catalytic component of the COMPASS (Set1C) complex that specifically mono-, di- and trimethylates histone H3 to form H3K4me1/2/3. Binds RNAs which might negatively affect its histone methyltransferase activity. COMPASS recognizes ubiquitinated H2B on one face of the nucleosome which stimulates the methylation of H3 on the opposing face.</text>
</comment>
<evidence type="ECO:0000256" key="7">
    <source>
        <dbReference type="ARBA" id="ARBA00022679"/>
    </source>
</evidence>
<dbReference type="EC" id="2.1.1.354" evidence="3"/>
<evidence type="ECO:0000256" key="10">
    <source>
        <dbReference type="ARBA" id="ARBA00023242"/>
    </source>
</evidence>
<dbReference type="GO" id="GO:0048188">
    <property type="term" value="C:Set1C/COMPASS complex"/>
    <property type="evidence" value="ECO:0007669"/>
    <property type="project" value="InterPro"/>
</dbReference>
<evidence type="ECO:0000256" key="3">
    <source>
        <dbReference type="ARBA" id="ARBA00012182"/>
    </source>
</evidence>
<dbReference type="AlphaFoldDB" id="A0A9P8IC56"/>
<dbReference type="Proteomes" id="UP000750711">
    <property type="component" value="Unassembled WGS sequence"/>
</dbReference>
<feature type="compositionally biased region" description="Pro residues" evidence="15">
    <location>
        <begin position="243"/>
        <end position="280"/>
    </location>
</feature>
<dbReference type="PROSITE" id="PS50280">
    <property type="entry name" value="SET"/>
    <property type="match status" value="1"/>
</dbReference>
<evidence type="ECO:0000313" key="18">
    <source>
        <dbReference type="Proteomes" id="UP000750711"/>
    </source>
</evidence>
<dbReference type="InterPro" id="IPR012677">
    <property type="entry name" value="Nucleotide-bd_a/b_plait_sf"/>
</dbReference>
<evidence type="ECO:0000256" key="8">
    <source>
        <dbReference type="ARBA" id="ARBA00022691"/>
    </source>
</evidence>
<feature type="compositionally biased region" description="Basic residues" evidence="15">
    <location>
        <begin position="685"/>
        <end position="701"/>
    </location>
</feature>
<dbReference type="GO" id="GO:0005694">
    <property type="term" value="C:chromosome"/>
    <property type="evidence" value="ECO:0007669"/>
    <property type="project" value="UniProtKB-SubCell"/>
</dbReference>